<proteinExistence type="predicted"/>
<dbReference type="Proteomes" id="UP001161391">
    <property type="component" value="Unassembled WGS sequence"/>
</dbReference>
<comment type="caution">
    <text evidence="1">The sequence shown here is derived from an EMBL/GenBank/DDBJ whole genome shotgun (WGS) entry which is preliminary data.</text>
</comment>
<name>A0ABQ5VCD5_9PROT</name>
<evidence type="ECO:0000313" key="1">
    <source>
        <dbReference type="EMBL" id="GLQ24730.1"/>
    </source>
</evidence>
<gene>
    <name evidence="1" type="ORF">GCM10007853_26040</name>
</gene>
<keyword evidence="2" id="KW-1185">Reference proteome</keyword>
<protein>
    <recommendedName>
        <fullName evidence="3">Glycosyltransferase family 1 protein</fullName>
    </recommendedName>
</protein>
<sequence length="415" mass="46308">MDLESWGRHAPAPVIYINAAYGLEAERLKALDPSHIVFDTTFMKLRWRDPALFSDAEFRKKLCDLPAAKILRPQDEFVDTVAVDRFAVDIGASLILSCGPEHEHTKLYPESSERNIAVRPVLTGYVDEGLLEIARKVRPIAARPVDVGYLAWRATPWLGRHARLKVEIAEATRRSPITTTLKAHISLDPTDVRTGDGWLQFLSRCKAVIGVQGGASIHDPVGHFRDCGVKYLKDHPGANFTDLEQACFPGAEGSLDLKCLSPRHLEAAAMGSCQILIKGDFNGALLAGRDYIPVETDLSDLDQALLQISDKSRLQEIADSARRRILENVELRYSDFVEKVALQCGPYAPASDAQQRPDGALIRHLQRRDRYLTRRVRFEVWLGQRPRLRLFLSGIRKALTKDGALQPGHSNKTAP</sequence>
<reference evidence="1" key="1">
    <citation type="journal article" date="2014" name="Int. J. Syst. Evol. Microbiol.">
        <title>Complete genome of a new Firmicutes species belonging to the dominant human colonic microbiota ('Ruminococcus bicirculans') reveals two chromosomes and a selective capacity to utilize plant glucans.</title>
        <authorList>
            <consortium name="NISC Comparative Sequencing Program"/>
            <person name="Wegmann U."/>
            <person name="Louis P."/>
            <person name="Goesmann A."/>
            <person name="Henrissat B."/>
            <person name="Duncan S.H."/>
            <person name="Flint H.J."/>
        </authorList>
    </citation>
    <scope>NUCLEOTIDE SEQUENCE</scope>
    <source>
        <strain evidence="1">NBRC 108219</strain>
    </source>
</reference>
<evidence type="ECO:0008006" key="3">
    <source>
        <dbReference type="Google" id="ProtNLM"/>
    </source>
</evidence>
<accession>A0ABQ5VCD5</accession>
<reference evidence="1" key="2">
    <citation type="submission" date="2023-01" db="EMBL/GenBank/DDBJ databases">
        <title>Draft genome sequence of Algimonas ampicilliniresistens strain NBRC 108219.</title>
        <authorList>
            <person name="Sun Q."/>
            <person name="Mori K."/>
        </authorList>
    </citation>
    <scope>NUCLEOTIDE SEQUENCE</scope>
    <source>
        <strain evidence="1">NBRC 108219</strain>
    </source>
</reference>
<dbReference type="EMBL" id="BSNK01000002">
    <property type="protein sequence ID" value="GLQ24730.1"/>
    <property type="molecule type" value="Genomic_DNA"/>
</dbReference>
<evidence type="ECO:0000313" key="2">
    <source>
        <dbReference type="Proteomes" id="UP001161391"/>
    </source>
</evidence>
<organism evidence="1 2">
    <name type="scientific">Algimonas ampicilliniresistens</name>
    <dbReference type="NCBI Taxonomy" id="1298735"/>
    <lineage>
        <taxon>Bacteria</taxon>
        <taxon>Pseudomonadati</taxon>
        <taxon>Pseudomonadota</taxon>
        <taxon>Alphaproteobacteria</taxon>
        <taxon>Maricaulales</taxon>
        <taxon>Robiginitomaculaceae</taxon>
        <taxon>Algimonas</taxon>
    </lineage>
</organism>